<dbReference type="RefSeq" id="WP_225671098.1">
    <property type="nucleotide sequence ID" value="NZ_JAEDAH010000007.1"/>
</dbReference>
<dbReference type="PANTHER" id="PTHR48079:SF6">
    <property type="entry name" value="NAD(P)-BINDING DOMAIN-CONTAINING PROTEIN-RELATED"/>
    <property type="match status" value="1"/>
</dbReference>
<dbReference type="Gene3D" id="3.40.50.720">
    <property type="entry name" value="NAD(P)-binding Rossmann-like Domain"/>
    <property type="match status" value="1"/>
</dbReference>
<reference evidence="2 3" key="1">
    <citation type="submission" date="2020-12" db="EMBL/GenBank/DDBJ databases">
        <title>Novel Thalassolituus-related marine hydrocarbonoclastic bacteria mediated algae-derived hydrocarbons mineralization in twilight zone of the northern South China Sea.</title>
        <authorList>
            <person name="Dong C."/>
        </authorList>
    </citation>
    <scope>NUCLEOTIDE SEQUENCE [LARGE SCALE GENOMIC DNA]</scope>
    <source>
        <strain evidence="2 3">IMCC1826</strain>
    </source>
</reference>
<protein>
    <submittedName>
        <fullName evidence="2">NAD-dependent epimerase/dehydratase family protein</fullName>
    </submittedName>
</protein>
<feature type="domain" description="NAD-dependent epimerase/dehydratase" evidence="1">
    <location>
        <begin position="4"/>
        <end position="223"/>
    </location>
</feature>
<dbReference type="Proteomes" id="UP000714380">
    <property type="component" value="Unassembled WGS sequence"/>
</dbReference>
<gene>
    <name evidence="2" type="ORF">I9W95_01535</name>
</gene>
<sequence>MNRVLITGISGLIGHHLMQRLAQDSEYRITGQYHSARDLSDYERLGITMRQADLCKQISLNDLCQGCDTVVHSAARVIDHGSRELFYQTHVEATRWLLEDAARHGVSHFIYISSFGPATYLNRKHGLPDETIPLRKSGIHYDDAKIEAEKLVRHFCRQNAMDFTIVRPAAVIGPGSVWVNEPLRRARSRAGLTLISHGQLDACLLSADNLADGLKRILEKPVARNQTYFFYDEYGVSWQQYFSDLLALEGLAPAGSLPRPIALLLAQLCESLFPLFGRKPPISVKGVIATSSERRVDVSKAREELGWQSAVSYAETMAKIATSLKRQA</sequence>
<dbReference type="InterPro" id="IPR036291">
    <property type="entry name" value="NAD(P)-bd_dom_sf"/>
</dbReference>
<dbReference type="Pfam" id="PF01370">
    <property type="entry name" value="Epimerase"/>
    <property type="match status" value="1"/>
</dbReference>
<keyword evidence="3" id="KW-1185">Reference proteome</keyword>
<name>A0ABS7ZP68_9GAMM</name>
<comment type="caution">
    <text evidence="2">The sequence shown here is derived from an EMBL/GenBank/DDBJ whole genome shotgun (WGS) entry which is preliminary data.</text>
</comment>
<evidence type="ECO:0000313" key="2">
    <source>
        <dbReference type="EMBL" id="MCA6062281.1"/>
    </source>
</evidence>
<dbReference type="EMBL" id="JAEDAH010000007">
    <property type="protein sequence ID" value="MCA6062281.1"/>
    <property type="molecule type" value="Genomic_DNA"/>
</dbReference>
<organism evidence="2 3">
    <name type="scientific">Thalassolituus marinus</name>
    <dbReference type="NCBI Taxonomy" id="671053"/>
    <lineage>
        <taxon>Bacteria</taxon>
        <taxon>Pseudomonadati</taxon>
        <taxon>Pseudomonadota</taxon>
        <taxon>Gammaproteobacteria</taxon>
        <taxon>Oceanospirillales</taxon>
        <taxon>Oceanospirillaceae</taxon>
        <taxon>Thalassolituus</taxon>
    </lineage>
</organism>
<dbReference type="InterPro" id="IPR051783">
    <property type="entry name" value="NAD(P)-dependent_oxidoreduct"/>
</dbReference>
<accession>A0ABS7ZP68</accession>
<evidence type="ECO:0000259" key="1">
    <source>
        <dbReference type="Pfam" id="PF01370"/>
    </source>
</evidence>
<dbReference type="SUPFAM" id="SSF51735">
    <property type="entry name" value="NAD(P)-binding Rossmann-fold domains"/>
    <property type="match status" value="1"/>
</dbReference>
<dbReference type="PANTHER" id="PTHR48079">
    <property type="entry name" value="PROTEIN YEEZ"/>
    <property type="match status" value="1"/>
</dbReference>
<proteinExistence type="predicted"/>
<dbReference type="InterPro" id="IPR001509">
    <property type="entry name" value="Epimerase_deHydtase"/>
</dbReference>
<evidence type="ECO:0000313" key="3">
    <source>
        <dbReference type="Proteomes" id="UP000714380"/>
    </source>
</evidence>